<dbReference type="GO" id="GO:0005524">
    <property type="term" value="F:ATP binding"/>
    <property type="evidence" value="ECO:0007669"/>
    <property type="project" value="UniProtKB-UniRule"/>
</dbReference>
<evidence type="ECO:0000256" key="1">
    <source>
        <dbReference type="ARBA" id="ARBA00005505"/>
    </source>
</evidence>
<comment type="catalytic activity">
    <reaction evidence="8">
        <text>L-threonyl-[protein] + ATP = O-phospho-L-threonyl-[protein] + ADP + H(+)</text>
        <dbReference type="Rhea" id="RHEA:46608"/>
        <dbReference type="Rhea" id="RHEA-COMP:11060"/>
        <dbReference type="Rhea" id="RHEA-COMP:11605"/>
        <dbReference type="ChEBI" id="CHEBI:15378"/>
        <dbReference type="ChEBI" id="CHEBI:30013"/>
        <dbReference type="ChEBI" id="CHEBI:30616"/>
        <dbReference type="ChEBI" id="CHEBI:61977"/>
        <dbReference type="ChEBI" id="CHEBI:456216"/>
        <dbReference type="EC" id="2.7.11.1"/>
    </reaction>
</comment>
<evidence type="ECO:0000256" key="4">
    <source>
        <dbReference type="ARBA" id="ARBA00022679"/>
    </source>
</evidence>
<proteinExistence type="inferred from homology"/>
<keyword evidence="5" id="KW-0547">Nucleotide-binding</keyword>
<dbReference type="Gene3D" id="1.10.510.10">
    <property type="entry name" value="Transferase(Phosphotransferase) domain 1"/>
    <property type="match status" value="1"/>
</dbReference>
<accession>A0AA88PKN3</accession>
<sequence length="349" mass="38535">MEGFCGNRISPDPQPGPSGLEQMAVQYSADPQPGPSGLNPKALQNPSDSQLGPSVLDRMALQDLTNPKLGSSGLEPKALEDPADLQPASSSLILELMPVPGPSSLRPTPDETDPDKSVPFAFLYETGQRLGIGGFGTVFKGTCKSDGQQVAIKVIPKRKEDDYIVVPGYSKPLIMEVALNLQVKKSQTSTNIVQMLDWFEEVCHHILILEYPQPCMTLNSFLKINKRRIDEIQARRFMRQAVFAAKHCMDCGVTHNDIRLDNILINADTLELKLIDFGCGELIEGCDDEDNQNREHVVPELYVAHKCALSKTVLSLGNLLYRMVEGQSALENNPRFDSNRCSKGEVNNW</sequence>
<dbReference type="InterPro" id="IPR000719">
    <property type="entry name" value="Prot_kinase_dom"/>
</dbReference>
<gene>
    <name evidence="10" type="ORF">Q8A67_016778</name>
</gene>
<evidence type="ECO:0000313" key="10">
    <source>
        <dbReference type="EMBL" id="KAK2885941.1"/>
    </source>
</evidence>
<dbReference type="PANTHER" id="PTHR22984:SF11">
    <property type="entry name" value="AURORA KINASE-RELATED"/>
    <property type="match status" value="1"/>
</dbReference>
<name>A0AA88PKN3_9TELE</name>
<dbReference type="InterPro" id="IPR011009">
    <property type="entry name" value="Kinase-like_dom_sf"/>
</dbReference>
<evidence type="ECO:0000256" key="8">
    <source>
        <dbReference type="ARBA" id="ARBA00047899"/>
    </source>
</evidence>
<evidence type="ECO:0000313" key="11">
    <source>
        <dbReference type="Proteomes" id="UP001187343"/>
    </source>
</evidence>
<comment type="caution">
    <text evidence="10">The sequence shown here is derived from an EMBL/GenBank/DDBJ whole genome shotgun (WGS) entry which is preliminary data.</text>
</comment>
<dbReference type="PANTHER" id="PTHR22984">
    <property type="entry name" value="SERINE/THREONINE-PROTEIN KINASE PIM"/>
    <property type="match status" value="1"/>
</dbReference>
<evidence type="ECO:0000256" key="3">
    <source>
        <dbReference type="ARBA" id="ARBA00022527"/>
    </source>
</evidence>
<reference evidence="10" key="1">
    <citation type="submission" date="2023-08" db="EMBL/GenBank/DDBJ databases">
        <title>Chromosome-level Genome Assembly of mud carp (Cirrhinus molitorella).</title>
        <authorList>
            <person name="Liu H."/>
        </authorList>
    </citation>
    <scope>NUCLEOTIDE SEQUENCE</scope>
    <source>
        <strain evidence="10">Prfri</strain>
        <tissue evidence="10">Muscle</tissue>
    </source>
</reference>
<dbReference type="GO" id="GO:0007346">
    <property type="term" value="P:regulation of mitotic cell cycle"/>
    <property type="evidence" value="ECO:0007669"/>
    <property type="project" value="TreeGrafter"/>
</dbReference>
<keyword evidence="7" id="KW-0067">ATP-binding</keyword>
<keyword evidence="11" id="KW-1185">Reference proteome</keyword>
<evidence type="ECO:0000256" key="9">
    <source>
        <dbReference type="ARBA" id="ARBA00048679"/>
    </source>
</evidence>
<dbReference type="GO" id="GO:0005737">
    <property type="term" value="C:cytoplasm"/>
    <property type="evidence" value="ECO:0007669"/>
    <property type="project" value="TreeGrafter"/>
</dbReference>
<dbReference type="PROSITE" id="PS00107">
    <property type="entry name" value="PROTEIN_KINASE_ATP"/>
    <property type="match status" value="1"/>
</dbReference>
<protein>
    <recommendedName>
        <fullName evidence="2">non-specific serine/threonine protein kinase</fullName>
        <ecNumber evidence="2">2.7.11.1</ecNumber>
    </recommendedName>
</protein>
<dbReference type="InterPro" id="IPR051138">
    <property type="entry name" value="PIM_Ser/Thr_kinase"/>
</dbReference>
<dbReference type="EMBL" id="JAUYZG010000016">
    <property type="protein sequence ID" value="KAK2885941.1"/>
    <property type="molecule type" value="Genomic_DNA"/>
</dbReference>
<keyword evidence="3" id="KW-0723">Serine/threonine-protein kinase</keyword>
<organism evidence="10 11">
    <name type="scientific">Cirrhinus molitorella</name>
    <name type="common">mud carp</name>
    <dbReference type="NCBI Taxonomy" id="172907"/>
    <lineage>
        <taxon>Eukaryota</taxon>
        <taxon>Metazoa</taxon>
        <taxon>Chordata</taxon>
        <taxon>Craniata</taxon>
        <taxon>Vertebrata</taxon>
        <taxon>Euteleostomi</taxon>
        <taxon>Actinopterygii</taxon>
        <taxon>Neopterygii</taxon>
        <taxon>Teleostei</taxon>
        <taxon>Ostariophysi</taxon>
        <taxon>Cypriniformes</taxon>
        <taxon>Cyprinidae</taxon>
        <taxon>Labeoninae</taxon>
        <taxon>Labeonini</taxon>
        <taxon>Cirrhinus</taxon>
    </lineage>
</organism>
<dbReference type="EC" id="2.7.11.1" evidence="2"/>
<dbReference type="Pfam" id="PF00069">
    <property type="entry name" value="Pkinase"/>
    <property type="match status" value="1"/>
</dbReference>
<dbReference type="GO" id="GO:0004674">
    <property type="term" value="F:protein serine/threonine kinase activity"/>
    <property type="evidence" value="ECO:0007669"/>
    <property type="project" value="UniProtKB-KW"/>
</dbReference>
<dbReference type="AlphaFoldDB" id="A0AA88PKN3"/>
<dbReference type="SUPFAM" id="SSF56112">
    <property type="entry name" value="Protein kinase-like (PK-like)"/>
    <property type="match status" value="1"/>
</dbReference>
<evidence type="ECO:0000256" key="2">
    <source>
        <dbReference type="ARBA" id="ARBA00012513"/>
    </source>
</evidence>
<keyword evidence="6" id="KW-0418">Kinase</keyword>
<evidence type="ECO:0000256" key="5">
    <source>
        <dbReference type="ARBA" id="ARBA00022741"/>
    </source>
</evidence>
<dbReference type="InterPro" id="IPR017441">
    <property type="entry name" value="Protein_kinase_ATP_BS"/>
</dbReference>
<keyword evidence="4" id="KW-0808">Transferase</keyword>
<dbReference type="GO" id="GO:0043066">
    <property type="term" value="P:negative regulation of apoptotic process"/>
    <property type="evidence" value="ECO:0007669"/>
    <property type="project" value="TreeGrafter"/>
</dbReference>
<comment type="catalytic activity">
    <reaction evidence="9">
        <text>L-seryl-[protein] + ATP = O-phospho-L-seryl-[protein] + ADP + H(+)</text>
        <dbReference type="Rhea" id="RHEA:17989"/>
        <dbReference type="Rhea" id="RHEA-COMP:9863"/>
        <dbReference type="Rhea" id="RHEA-COMP:11604"/>
        <dbReference type="ChEBI" id="CHEBI:15378"/>
        <dbReference type="ChEBI" id="CHEBI:29999"/>
        <dbReference type="ChEBI" id="CHEBI:30616"/>
        <dbReference type="ChEBI" id="CHEBI:83421"/>
        <dbReference type="ChEBI" id="CHEBI:456216"/>
        <dbReference type="EC" id="2.7.11.1"/>
    </reaction>
</comment>
<comment type="similarity">
    <text evidence="1">Belongs to the protein kinase superfamily. CAMK Ser/Thr protein kinase family. PIM subfamily.</text>
</comment>
<evidence type="ECO:0000256" key="6">
    <source>
        <dbReference type="ARBA" id="ARBA00022777"/>
    </source>
</evidence>
<evidence type="ECO:0000256" key="7">
    <source>
        <dbReference type="ARBA" id="ARBA00022840"/>
    </source>
</evidence>
<dbReference type="PROSITE" id="PS50011">
    <property type="entry name" value="PROTEIN_KINASE_DOM"/>
    <property type="match status" value="1"/>
</dbReference>
<dbReference type="Proteomes" id="UP001187343">
    <property type="component" value="Unassembled WGS sequence"/>
</dbReference>
<dbReference type="Gene3D" id="3.30.200.20">
    <property type="entry name" value="Phosphorylase Kinase, domain 1"/>
    <property type="match status" value="1"/>
</dbReference>